<evidence type="ECO:0000313" key="1">
    <source>
        <dbReference type="EMBL" id="AQK70074.1"/>
    </source>
</evidence>
<organism evidence="1">
    <name type="scientific">Zea mays</name>
    <name type="common">Maize</name>
    <dbReference type="NCBI Taxonomy" id="4577"/>
    <lineage>
        <taxon>Eukaryota</taxon>
        <taxon>Viridiplantae</taxon>
        <taxon>Streptophyta</taxon>
        <taxon>Embryophyta</taxon>
        <taxon>Tracheophyta</taxon>
        <taxon>Spermatophyta</taxon>
        <taxon>Magnoliopsida</taxon>
        <taxon>Liliopsida</taxon>
        <taxon>Poales</taxon>
        <taxon>Poaceae</taxon>
        <taxon>PACMAD clade</taxon>
        <taxon>Panicoideae</taxon>
        <taxon>Andropogonodae</taxon>
        <taxon>Andropogoneae</taxon>
        <taxon>Tripsacinae</taxon>
        <taxon>Zea</taxon>
    </lineage>
</organism>
<proteinExistence type="predicted"/>
<accession>A0A1D6H5I2</accession>
<dbReference type="EMBL" id="CM000781">
    <property type="protein sequence ID" value="AQK70074.1"/>
    <property type="molecule type" value="Genomic_DNA"/>
</dbReference>
<dbReference type="AlphaFoldDB" id="A0A1D6H5I2"/>
<reference evidence="1" key="1">
    <citation type="submission" date="2015-12" db="EMBL/GenBank/DDBJ databases">
        <title>Update maize B73 reference genome by single molecule sequencing technologies.</title>
        <authorList>
            <consortium name="Maize Genome Sequencing Project"/>
            <person name="Ware D."/>
        </authorList>
    </citation>
    <scope>NUCLEOTIDE SEQUENCE</scope>
    <source>
        <tissue evidence="1">Seedling</tissue>
    </source>
</reference>
<gene>
    <name evidence="1" type="ORF">ZEAMMB73_Zm00001d016106</name>
</gene>
<name>A0A1D6H5I2_MAIZE</name>
<protein>
    <submittedName>
        <fullName evidence="1">Uncharacterized protein</fullName>
    </submittedName>
</protein>
<sequence>MVCIGSLLRALVLRAASSAGRRRGPRILCGRATDVRVTPRHGHGWRGFRAVTGRMMLDSSESASSAAAAAAEAGGAAAAPRGGGRAPGARWWLRQRRMGEVTFVRVV</sequence>